<gene>
    <name evidence="2" type="ORF">PDIGIT_LOCUS3241</name>
</gene>
<dbReference type="EMBL" id="CAOQHR010000002">
    <property type="protein sequence ID" value="CAI6311710.1"/>
    <property type="molecule type" value="Genomic_DNA"/>
</dbReference>
<comment type="caution">
    <text evidence="2">The sequence shown here is derived from an EMBL/GenBank/DDBJ whole genome shotgun (WGS) entry which is preliminary data.</text>
</comment>
<evidence type="ECO:0000256" key="1">
    <source>
        <dbReference type="SAM" id="MobiDB-lite"/>
    </source>
</evidence>
<feature type="region of interest" description="Disordered" evidence="1">
    <location>
        <begin position="181"/>
        <end position="228"/>
    </location>
</feature>
<accession>A0A9W4U5G7</accession>
<dbReference type="OrthoDB" id="5327951at2759"/>
<dbReference type="Proteomes" id="UP001152607">
    <property type="component" value="Unassembled WGS sequence"/>
</dbReference>
<protein>
    <submittedName>
        <fullName evidence="2">Uncharacterized protein</fullName>
    </submittedName>
</protein>
<dbReference type="InterPro" id="IPR018247">
    <property type="entry name" value="EF_Hand_1_Ca_BS"/>
</dbReference>
<evidence type="ECO:0000313" key="3">
    <source>
        <dbReference type="Proteomes" id="UP001152607"/>
    </source>
</evidence>
<sequence length="590" mass="67852">MAPKMNAELAAASLSTEEKERLDEVADLLLRIYKTLVDMRYVPAEAVIEGPHTLSDEILRTYEECELSPCIIYLYSILPYIDQIETYVQDFFQGGTFFNPLNKTHVTRGRDPRYLSPEGGFDEENGKYMYPWYTPLSECGNHYNFLVYDAKRHVIWIVDQIEGSTTDPAFRKWHTEADSVKAQSDWGESESSDDDWVDESDEDAGEAAMSDDDDASCGSSEFWDDNDDQMVDTQEIEGMVADQDEEMDYEEGFEQIEELEEWERSEAALAELTNKNSLDAARHRPAREVLEDIDRWYHELKEFPGQGEHSAMLEPKILKPLYLKCGWPDRFDGDNFEVEYARVNAQHNARYGAEEPLREVECLEGWIKGSEHDLKRCHEDIAKAKTIDDEWLARIKIWEAQESIERNGKELKEARETARKLCPEGVCQKASDLPLWELEQLRVVTQHKREAVEYNSTPSSTSVSTDAERSAKAQHRRALREVEVYKKAFQASKADAQRLCPGRTFEEATGIKSLGRRDTLTQIGSDKEIIEYYERIIPSMRSFASTIPQAAKRAVTQIEKKISDCEKSLQSTRTSLERNEKWLAEKGNTD</sequence>
<reference evidence="2" key="1">
    <citation type="submission" date="2023-01" db="EMBL/GenBank/DDBJ databases">
        <authorList>
            <person name="Van Ghelder C."/>
            <person name="Rancurel C."/>
        </authorList>
    </citation>
    <scope>NUCLEOTIDE SEQUENCE</scope>
    <source>
        <strain evidence="2">CNCM I-4278</strain>
    </source>
</reference>
<feature type="compositionally biased region" description="Acidic residues" evidence="1">
    <location>
        <begin position="187"/>
        <end position="215"/>
    </location>
</feature>
<evidence type="ECO:0000313" key="2">
    <source>
        <dbReference type="EMBL" id="CAI6311710.1"/>
    </source>
</evidence>
<name>A0A9W4U5G7_9PLEO</name>
<organism evidence="2 3">
    <name type="scientific">Periconia digitata</name>
    <dbReference type="NCBI Taxonomy" id="1303443"/>
    <lineage>
        <taxon>Eukaryota</taxon>
        <taxon>Fungi</taxon>
        <taxon>Dikarya</taxon>
        <taxon>Ascomycota</taxon>
        <taxon>Pezizomycotina</taxon>
        <taxon>Dothideomycetes</taxon>
        <taxon>Pleosporomycetidae</taxon>
        <taxon>Pleosporales</taxon>
        <taxon>Massarineae</taxon>
        <taxon>Periconiaceae</taxon>
        <taxon>Periconia</taxon>
    </lineage>
</organism>
<dbReference type="AlphaFoldDB" id="A0A9W4U5G7"/>
<proteinExistence type="predicted"/>
<dbReference type="PROSITE" id="PS00018">
    <property type="entry name" value="EF_HAND_1"/>
    <property type="match status" value="1"/>
</dbReference>
<keyword evidence="3" id="KW-1185">Reference proteome</keyword>